<evidence type="ECO:0000256" key="3">
    <source>
        <dbReference type="ARBA" id="ARBA00022555"/>
    </source>
</evidence>
<dbReference type="EC" id="3.1.1.29" evidence="1"/>
<evidence type="ECO:0000256" key="2">
    <source>
        <dbReference type="ARBA" id="ARBA00022490"/>
    </source>
</evidence>
<dbReference type="InterPro" id="IPR001328">
    <property type="entry name" value="Pept_tRNA_hydro"/>
</dbReference>
<dbReference type="EMBL" id="CP001698">
    <property type="protein sequence ID" value="ADN01986.1"/>
    <property type="molecule type" value="Genomic_DNA"/>
</dbReference>
<sequence>MERIASTHLHAPFKEKALWAEARGTIKGREVVLIKPLTYMNRSGAIFSHLLVDRTWLPRHLVVVCDQVDLTPGNGRLRIGGGHAGHNGLKSIIQHLGSPHFVRYYVGVGRPPEGEDLADYVLSVPPREERERIEETVLRFVEHLPRLIEEEVESVMEVLNRRYY</sequence>
<dbReference type="NCBIfam" id="TIGR00447">
    <property type="entry name" value="pth"/>
    <property type="match status" value="1"/>
</dbReference>
<proteinExistence type="inferred from homology"/>
<evidence type="ECO:0000256" key="1">
    <source>
        <dbReference type="ARBA" id="ARBA00013260"/>
    </source>
</evidence>
<keyword evidence="2" id="KW-0963">Cytoplasm</keyword>
<evidence type="ECO:0000313" key="9">
    <source>
        <dbReference type="Proteomes" id="UP000001296"/>
    </source>
</evidence>
<accession>E0RSJ9</accession>
<protein>
    <recommendedName>
        <fullName evidence="7">Peptidyl-tRNA hydrolase</fullName>
        <ecNumber evidence="1">3.1.1.29</ecNumber>
    </recommendedName>
</protein>
<dbReference type="GO" id="GO:0004045">
    <property type="term" value="F:peptidyl-tRNA hydrolase activity"/>
    <property type="evidence" value="ECO:0007669"/>
    <property type="project" value="UniProtKB-EC"/>
</dbReference>
<reference evidence="8 9" key="2">
    <citation type="journal article" date="2010" name="J. Bacteriol.">
        <title>Genome sequence of the polysaccharide-degrading, thermophilic anaerobe Spirochaeta thermophila DSM 6192.</title>
        <authorList>
            <person name="Angelov A."/>
            <person name="Liebl S."/>
            <person name="Ballschmiter M."/>
            <person name="Bomeke M."/>
            <person name="Lehmann R."/>
            <person name="Liesegang H."/>
            <person name="Daniel R."/>
            <person name="Liebl W."/>
        </authorList>
    </citation>
    <scope>NUCLEOTIDE SEQUENCE [LARGE SCALE GENOMIC DNA]</scope>
    <source>
        <strain evidence="9">ATCC 49972 / DSM 6192 / RI 19.B1</strain>
    </source>
</reference>
<dbReference type="PANTHER" id="PTHR17224:SF1">
    <property type="entry name" value="PEPTIDYL-TRNA HYDROLASE"/>
    <property type="match status" value="1"/>
</dbReference>
<dbReference type="PROSITE" id="PS01196">
    <property type="entry name" value="PEPT_TRNA_HYDROL_2"/>
    <property type="match status" value="1"/>
</dbReference>
<keyword evidence="5" id="KW-0694">RNA-binding</keyword>
<keyword evidence="3" id="KW-0820">tRNA-binding</keyword>
<dbReference type="PANTHER" id="PTHR17224">
    <property type="entry name" value="PEPTIDYL-TRNA HYDROLASE"/>
    <property type="match status" value="1"/>
</dbReference>
<dbReference type="Pfam" id="PF01195">
    <property type="entry name" value="Pept_tRNA_hydro"/>
    <property type="match status" value="1"/>
</dbReference>
<keyword evidence="4 8" id="KW-0378">Hydrolase</keyword>
<comment type="similarity">
    <text evidence="6">Belongs to the PTH family.</text>
</comment>
<dbReference type="InterPro" id="IPR036416">
    <property type="entry name" value="Pept_tRNA_hydro_sf"/>
</dbReference>
<evidence type="ECO:0000256" key="7">
    <source>
        <dbReference type="ARBA" id="ARBA00050038"/>
    </source>
</evidence>
<dbReference type="Proteomes" id="UP000001296">
    <property type="component" value="Chromosome"/>
</dbReference>
<evidence type="ECO:0000256" key="6">
    <source>
        <dbReference type="ARBA" id="ARBA00038063"/>
    </source>
</evidence>
<dbReference type="Gene3D" id="3.40.50.1470">
    <property type="entry name" value="Peptidyl-tRNA hydrolase"/>
    <property type="match status" value="1"/>
</dbReference>
<evidence type="ECO:0000313" key="8">
    <source>
        <dbReference type="EMBL" id="ADN01986.1"/>
    </source>
</evidence>
<evidence type="ECO:0000256" key="4">
    <source>
        <dbReference type="ARBA" id="ARBA00022801"/>
    </source>
</evidence>
<dbReference type="KEGG" id="sta:STHERM_c10410"/>
<organism evidence="8 9">
    <name type="scientific">Winmispira thermophila (strain ATCC 49972 / DSM 6192 / RI 19.B1)</name>
    <name type="common">Spirochaeta thermophila</name>
    <dbReference type="NCBI Taxonomy" id="665571"/>
    <lineage>
        <taxon>Bacteria</taxon>
        <taxon>Pseudomonadati</taxon>
        <taxon>Spirochaetota</taxon>
        <taxon>Spirochaetia</taxon>
        <taxon>Winmispirales</taxon>
        <taxon>Winmispiraceae</taxon>
        <taxon>Winmispira</taxon>
    </lineage>
</organism>
<name>E0RSJ9_WINT6</name>
<dbReference type="InterPro" id="IPR018171">
    <property type="entry name" value="Pept_tRNA_hydro_CS"/>
</dbReference>
<reference key="1">
    <citation type="submission" date="2009-08" db="EMBL/GenBank/DDBJ databases">
        <title>The genome sequence of Spirochaeta thermophila DSM6192.</title>
        <authorList>
            <person name="Angelov A."/>
            <person name="Mientus M."/>
            <person name="Wittenberg S."/>
            <person name="Lehmann R."/>
            <person name="Liesegang H."/>
            <person name="Daniel R."/>
            <person name="Liebl W."/>
        </authorList>
    </citation>
    <scope>NUCLEOTIDE SEQUENCE</scope>
    <source>
        <strain>DSM 6192</strain>
    </source>
</reference>
<dbReference type="eggNOG" id="COG0193">
    <property type="taxonomic scope" value="Bacteria"/>
</dbReference>
<dbReference type="HOGENOM" id="CLU_062456_4_1_12"/>
<dbReference type="AlphaFoldDB" id="E0RSJ9"/>
<evidence type="ECO:0000256" key="5">
    <source>
        <dbReference type="ARBA" id="ARBA00022884"/>
    </source>
</evidence>
<dbReference type="SUPFAM" id="SSF53178">
    <property type="entry name" value="Peptidyl-tRNA hydrolase-like"/>
    <property type="match status" value="1"/>
</dbReference>
<dbReference type="GO" id="GO:0000049">
    <property type="term" value="F:tRNA binding"/>
    <property type="evidence" value="ECO:0007669"/>
    <property type="project" value="UniProtKB-KW"/>
</dbReference>
<gene>
    <name evidence="8" type="ordered locus">STHERM_c10410</name>
</gene>
<dbReference type="PaxDb" id="665571-STHERM_c10410"/>